<gene>
    <name evidence="2" type="ORF">Wenmar_00028</name>
</gene>
<dbReference type="InterPro" id="IPR028992">
    <property type="entry name" value="Hedgehog/Intein_dom"/>
</dbReference>
<feature type="domain" description="Hedgehog/Intein (Hint)" evidence="1">
    <location>
        <begin position="190"/>
        <end position="324"/>
    </location>
</feature>
<evidence type="ECO:0000313" key="3">
    <source>
        <dbReference type="Proteomes" id="UP000035100"/>
    </source>
</evidence>
<dbReference type="RefSeq" id="WP_018301916.1">
    <property type="nucleotide sequence ID" value="NZ_KB902280.1"/>
</dbReference>
<protein>
    <submittedName>
        <fullName evidence="2">Hint domain protein</fullName>
    </submittedName>
</protein>
<sequence>MVDEVRQDPEVRAGTDGPDWIAMRDRFGARLGEDGRGGSSPGSGLAECGTLMAECRFDATESAQNLVRAAGRETGMPGFVLRADPRGGVRVVIRQGARSQEIRLETQAIPGEQLRIVWRWDAAAGPGALAVHALDRDVFWAMTADRPLPLPVRDLHRLITDAATRIDPSVDAVAVAEGLLPLGPLPTLSPDLPVESPSGAAPVGALRRGDTVLTADGGTARVLRTVRQPLPALGGFAPVLMRAPYNGLREDIVVAAEQRVRIAGSEVEYLFAEPEATAAASDLVDGRAVQRLDGPGVRDWAQVVLDRPAALLSAGLALEPMTPDALLCRPGALPHSLLAELDVDTLRAARTRPPRLRSYETQSWRQARAA</sequence>
<dbReference type="EMBL" id="AONG01000002">
    <property type="protein sequence ID" value="KIQ71260.1"/>
    <property type="molecule type" value="Genomic_DNA"/>
</dbReference>
<dbReference type="eggNOG" id="COG2931">
    <property type="taxonomic scope" value="Bacteria"/>
</dbReference>
<evidence type="ECO:0000259" key="1">
    <source>
        <dbReference type="Pfam" id="PF13403"/>
    </source>
</evidence>
<organism evidence="2 3">
    <name type="scientific">Wenxinia marina DSM 24838</name>
    <dbReference type="NCBI Taxonomy" id="1123501"/>
    <lineage>
        <taxon>Bacteria</taxon>
        <taxon>Pseudomonadati</taxon>
        <taxon>Pseudomonadota</taxon>
        <taxon>Alphaproteobacteria</taxon>
        <taxon>Rhodobacterales</taxon>
        <taxon>Roseobacteraceae</taxon>
        <taxon>Wenxinia</taxon>
    </lineage>
</organism>
<dbReference type="Pfam" id="PF13403">
    <property type="entry name" value="Hint_2"/>
    <property type="match status" value="1"/>
</dbReference>
<keyword evidence="3" id="KW-1185">Reference proteome</keyword>
<dbReference type="PATRIC" id="fig|1123501.6.peg.94"/>
<comment type="caution">
    <text evidence="2">The sequence shown here is derived from an EMBL/GenBank/DDBJ whole genome shotgun (WGS) entry which is preliminary data.</text>
</comment>
<accession>A0A0D0NSV3</accession>
<dbReference type="Proteomes" id="UP000035100">
    <property type="component" value="Unassembled WGS sequence"/>
</dbReference>
<evidence type="ECO:0000313" key="2">
    <source>
        <dbReference type="EMBL" id="KIQ71260.1"/>
    </source>
</evidence>
<dbReference type="AlphaFoldDB" id="A0A0D0NSV3"/>
<proteinExistence type="predicted"/>
<name>A0A0D0NSV3_9RHOB</name>
<reference evidence="2 3" key="1">
    <citation type="submission" date="2013-01" db="EMBL/GenBank/DDBJ databases">
        <authorList>
            <person name="Fiebig A."/>
            <person name="Goeker M."/>
            <person name="Klenk H.-P.P."/>
        </authorList>
    </citation>
    <scope>NUCLEOTIDE SEQUENCE [LARGE SCALE GENOMIC DNA]</scope>
    <source>
        <strain evidence="2 3">DSM 24838</strain>
    </source>
</reference>
<dbReference type="STRING" id="1123501.Wenmar_00028"/>